<sequence length="320" mass="36298">MFRMKLVTVTSVAIGGYLAGLATEKFYRSSNGEFERNGKSTLNHDSNLLPMPGLPIFGTVSAASMVPAKASFNAPKGIPAEPSPNAPRVSQIMRFGFPGLDNVRSLDDYILSYDRRNRTAHWVFEHLTADFVAYNEKVDRSKCDFVEDESIHPYFRSSNADYKASGFDRGHLAAAGNHRKDQLHCQQTFLLSNMSPQVGKGFNRDSWNRLERHVRNLTKINKNVYVCTGPLYLPRKEEDGKMYVKYQVIGKNHVAVPTHFFKVIVIENQKQELSLESYVMPNQPIDDKTPLSVFQVPPETNTRIDNHIDQNLTPLDFLEK</sequence>
<evidence type="ECO:0000256" key="1">
    <source>
        <dbReference type="ARBA" id="ARBA00001946"/>
    </source>
</evidence>
<evidence type="ECO:0000259" key="16">
    <source>
        <dbReference type="SMART" id="SM00892"/>
    </source>
</evidence>
<keyword evidence="10" id="KW-0496">Mitochondrion</keyword>
<reference evidence="17" key="1">
    <citation type="submission" date="2021-11" db="EMBL/GenBank/DDBJ databases">
        <authorList>
            <person name="Schell T."/>
        </authorList>
    </citation>
    <scope>NUCLEOTIDE SEQUENCE</scope>
    <source>
        <strain evidence="17">M5</strain>
    </source>
</reference>
<evidence type="ECO:0000256" key="3">
    <source>
        <dbReference type="ARBA" id="ARBA00010052"/>
    </source>
</evidence>
<feature type="domain" description="DNA/RNA non-specific endonuclease/pyrophosphatase/phosphodiesterase" evidence="16">
    <location>
        <begin position="105"/>
        <end position="317"/>
    </location>
</feature>
<feature type="domain" description="ENPP1-3/EXOG-like endonuclease/phosphodiesterase" evidence="15">
    <location>
        <begin position="106"/>
        <end position="311"/>
    </location>
</feature>
<comment type="subcellular location">
    <subcellularLocation>
        <location evidence="2">Mitochondrion</location>
    </subcellularLocation>
</comment>
<dbReference type="InterPro" id="IPR044925">
    <property type="entry name" value="His-Me_finger_sf"/>
</dbReference>
<evidence type="ECO:0000256" key="14">
    <source>
        <dbReference type="RuleBase" id="RU366055"/>
    </source>
</evidence>
<dbReference type="InterPro" id="IPR044929">
    <property type="entry name" value="DNA/RNA_non-sp_Endonuclease_sf"/>
</dbReference>
<evidence type="ECO:0000256" key="6">
    <source>
        <dbReference type="ARBA" id="ARBA00022759"/>
    </source>
</evidence>
<dbReference type="GO" id="GO:0046872">
    <property type="term" value="F:metal ion binding"/>
    <property type="evidence" value="ECO:0007669"/>
    <property type="project" value="UniProtKB-KW"/>
</dbReference>
<comment type="caution">
    <text evidence="17">The sequence shown here is derived from an EMBL/GenBank/DDBJ whole genome shotgun (WGS) entry which is preliminary data.</text>
</comment>
<dbReference type="SMART" id="SM00477">
    <property type="entry name" value="NUC"/>
    <property type="match status" value="1"/>
</dbReference>
<feature type="binding site" evidence="13">
    <location>
        <position position="203"/>
    </location>
    <ligand>
        <name>Mg(2+)</name>
        <dbReference type="ChEBI" id="CHEBI:18420"/>
        <note>catalytic</note>
    </ligand>
</feature>
<dbReference type="GO" id="GO:0004521">
    <property type="term" value="F:RNA endonuclease activity"/>
    <property type="evidence" value="ECO:0007669"/>
    <property type="project" value="TreeGrafter"/>
</dbReference>
<keyword evidence="7 14" id="KW-0378">Hydrolase</keyword>
<keyword evidence="4 14" id="KW-0540">Nuclease</keyword>
<keyword evidence="6 14" id="KW-0255">Endonuclease</keyword>
<comment type="cofactor">
    <cofactor evidence="1 14">
        <name>Mg(2+)</name>
        <dbReference type="ChEBI" id="CHEBI:18420"/>
    </cofactor>
</comment>
<keyword evidence="5 13" id="KW-0479">Metal-binding</keyword>
<dbReference type="SMART" id="SM00892">
    <property type="entry name" value="Endonuclease_NS"/>
    <property type="match status" value="1"/>
</dbReference>
<protein>
    <recommendedName>
        <fullName evidence="14">Endonuclease</fullName>
        <ecNumber evidence="14">3.1.30.-</ecNumber>
    </recommendedName>
</protein>
<dbReference type="GO" id="GO:0003676">
    <property type="term" value="F:nucleic acid binding"/>
    <property type="evidence" value="ECO:0007669"/>
    <property type="project" value="InterPro"/>
</dbReference>
<dbReference type="GO" id="GO:0005743">
    <property type="term" value="C:mitochondrial inner membrane"/>
    <property type="evidence" value="ECO:0007669"/>
    <property type="project" value="TreeGrafter"/>
</dbReference>
<dbReference type="InterPro" id="IPR040255">
    <property type="entry name" value="Non-specific_endonuclease"/>
</dbReference>
<evidence type="ECO:0000313" key="18">
    <source>
        <dbReference type="Proteomes" id="UP000789390"/>
    </source>
</evidence>
<evidence type="ECO:0000256" key="13">
    <source>
        <dbReference type="PIRSR" id="PIRSR640255-2"/>
    </source>
</evidence>
<dbReference type="AlphaFoldDB" id="A0A8J2S2L7"/>
<dbReference type="CDD" id="cd00091">
    <property type="entry name" value="NUC"/>
    <property type="match status" value="1"/>
</dbReference>
<evidence type="ECO:0000256" key="7">
    <source>
        <dbReference type="ARBA" id="ARBA00022801"/>
    </source>
</evidence>
<keyword evidence="11" id="KW-1015">Disulfide bond</keyword>
<evidence type="ECO:0000259" key="15">
    <source>
        <dbReference type="SMART" id="SM00477"/>
    </source>
</evidence>
<dbReference type="EC" id="3.1.30.-" evidence="14"/>
<dbReference type="GO" id="GO:0005634">
    <property type="term" value="C:nucleus"/>
    <property type="evidence" value="ECO:0007669"/>
    <property type="project" value="TreeGrafter"/>
</dbReference>
<dbReference type="Gene3D" id="3.40.570.10">
    <property type="entry name" value="Extracellular Endonuclease, subunit A"/>
    <property type="match status" value="1"/>
</dbReference>
<dbReference type="Proteomes" id="UP000789390">
    <property type="component" value="Unassembled WGS sequence"/>
</dbReference>
<dbReference type="OrthoDB" id="5418055at2759"/>
<dbReference type="PANTHER" id="PTHR13966">
    <property type="entry name" value="ENDONUCLEASE RELATED"/>
    <property type="match status" value="1"/>
</dbReference>
<proteinExistence type="inferred from homology"/>
<dbReference type="FunFam" id="3.40.570.10:FF:000002">
    <property type="entry name" value="Endonuclease G, mitochondrial"/>
    <property type="match status" value="1"/>
</dbReference>
<evidence type="ECO:0000256" key="11">
    <source>
        <dbReference type="ARBA" id="ARBA00023157"/>
    </source>
</evidence>
<dbReference type="InterPro" id="IPR020821">
    <property type="entry name" value="ENPP1-3/EXOG-like_nuc-like"/>
</dbReference>
<dbReference type="GO" id="GO:0000014">
    <property type="term" value="F:single-stranded DNA endodeoxyribonuclease activity"/>
    <property type="evidence" value="ECO:0007669"/>
    <property type="project" value="TreeGrafter"/>
</dbReference>
<evidence type="ECO:0000256" key="10">
    <source>
        <dbReference type="ARBA" id="ARBA00023128"/>
    </source>
</evidence>
<evidence type="ECO:0000256" key="4">
    <source>
        <dbReference type="ARBA" id="ARBA00022722"/>
    </source>
</evidence>
<organism evidence="17 18">
    <name type="scientific">Daphnia galeata</name>
    <dbReference type="NCBI Taxonomy" id="27404"/>
    <lineage>
        <taxon>Eukaryota</taxon>
        <taxon>Metazoa</taxon>
        <taxon>Ecdysozoa</taxon>
        <taxon>Arthropoda</taxon>
        <taxon>Crustacea</taxon>
        <taxon>Branchiopoda</taxon>
        <taxon>Diplostraca</taxon>
        <taxon>Cladocera</taxon>
        <taxon>Anomopoda</taxon>
        <taxon>Daphniidae</taxon>
        <taxon>Daphnia</taxon>
    </lineage>
</organism>
<evidence type="ECO:0000313" key="17">
    <source>
        <dbReference type="EMBL" id="CAH0110174.1"/>
    </source>
</evidence>
<evidence type="ECO:0000256" key="2">
    <source>
        <dbReference type="ARBA" id="ARBA00004173"/>
    </source>
</evidence>
<evidence type="ECO:0000256" key="5">
    <source>
        <dbReference type="ARBA" id="ARBA00022723"/>
    </source>
</evidence>
<accession>A0A8J2S2L7</accession>
<dbReference type="InterPro" id="IPR018524">
    <property type="entry name" value="DNA/RNA_endonuclease_AS"/>
</dbReference>
<dbReference type="PROSITE" id="PS01070">
    <property type="entry name" value="NUCLEASE_NON_SPEC"/>
    <property type="match status" value="1"/>
</dbReference>
<gene>
    <name evidence="17" type="ORF">DGAL_LOCUS13675</name>
</gene>
<dbReference type="EMBL" id="CAKKLH010000300">
    <property type="protein sequence ID" value="CAH0110174.1"/>
    <property type="molecule type" value="Genomic_DNA"/>
</dbReference>
<comment type="similarity">
    <text evidence="3 14">Belongs to the DNA/RNA non-specific endonuclease family.</text>
</comment>
<evidence type="ECO:0000256" key="12">
    <source>
        <dbReference type="PIRSR" id="PIRSR640255-1"/>
    </source>
</evidence>
<feature type="active site" description="Proton acceptor" evidence="12">
    <location>
        <position position="171"/>
    </location>
</feature>
<dbReference type="PANTHER" id="PTHR13966:SF5">
    <property type="entry name" value="ENDONUCLEASE G, MITOCHONDRIAL"/>
    <property type="match status" value="1"/>
</dbReference>
<keyword evidence="8" id="KW-0460">Magnesium</keyword>
<name>A0A8J2S2L7_9CRUS</name>
<dbReference type="Pfam" id="PF01223">
    <property type="entry name" value="Endonuclease_NS"/>
    <property type="match status" value="1"/>
</dbReference>
<dbReference type="SUPFAM" id="SSF54060">
    <property type="entry name" value="His-Me finger endonucleases"/>
    <property type="match status" value="1"/>
</dbReference>
<evidence type="ECO:0000256" key="9">
    <source>
        <dbReference type="ARBA" id="ARBA00022946"/>
    </source>
</evidence>
<dbReference type="GO" id="GO:0006309">
    <property type="term" value="P:apoptotic DNA fragmentation"/>
    <property type="evidence" value="ECO:0007669"/>
    <property type="project" value="TreeGrafter"/>
</dbReference>
<keyword evidence="18" id="KW-1185">Reference proteome</keyword>
<evidence type="ECO:0000256" key="8">
    <source>
        <dbReference type="ARBA" id="ARBA00022842"/>
    </source>
</evidence>
<dbReference type="InterPro" id="IPR001604">
    <property type="entry name" value="Endo_G_ENPP1-like_dom"/>
</dbReference>
<keyword evidence="9" id="KW-0809">Transit peptide</keyword>